<dbReference type="Proteomes" id="UP000274922">
    <property type="component" value="Unassembled WGS sequence"/>
</dbReference>
<reference evidence="11" key="1">
    <citation type="journal article" date="2018" name="Nat. Microbiol.">
        <title>Leveraging single-cell genomics to expand the fungal tree of life.</title>
        <authorList>
            <person name="Ahrendt S.R."/>
            <person name="Quandt C.A."/>
            <person name="Ciobanu D."/>
            <person name="Clum A."/>
            <person name="Salamov A."/>
            <person name="Andreopoulos B."/>
            <person name="Cheng J.F."/>
            <person name="Woyke T."/>
            <person name="Pelin A."/>
            <person name="Henrissat B."/>
            <person name="Reynolds N.K."/>
            <person name="Benny G.L."/>
            <person name="Smith M.E."/>
            <person name="James T.Y."/>
            <person name="Grigoriev I.V."/>
        </authorList>
    </citation>
    <scope>NUCLEOTIDE SEQUENCE [LARGE SCALE GENOMIC DNA]</scope>
    <source>
        <strain evidence="11">ATCC 52028</strain>
    </source>
</reference>
<evidence type="ECO:0000256" key="9">
    <source>
        <dbReference type="SAM" id="Phobius"/>
    </source>
</evidence>
<keyword evidence="7" id="KW-0333">Golgi apparatus</keyword>
<evidence type="ECO:0000256" key="4">
    <source>
        <dbReference type="ARBA" id="ARBA00022692"/>
    </source>
</evidence>
<accession>A0A4P9X3W4</accession>
<keyword evidence="5" id="KW-0653">Protein transport</keyword>
<feature type="non-terminal residue" evidence="10">
    <location>
        <position position="1"/>
    </location>
</feature>
<gene>
    <name evidence="10" type="ORF">CXG81DRAFT_6436</name>
</gene>
<evidence type="ECO:0000256" key="8">
    <source>
        <dbReference type="ARBA" id="ARBA00023136"/>
    </source>
</evidence>
<feature type="transmembrane region" description="Helical" evidence="9">
    <location>
        <begin position="221"/>
        <end position="238"/>
    </location>
</feature>
<keyword evidence="8 9" id="KW-0472">Membrane</keyword>
<dbReference type="PIRSF" id="PIRSF027109">
    <property type="entry name" value="Golgi_SNARE"/>
    <property type="match status" value="1"/>
</dbReference>
<dbReference type="GO" id="GO:0015031">
    <property type="term" value="P:protein transport"/>
    <property type="evidence" value="ECO:0007669"/>
    <property type="project" value="UniProtKB-KW"/>
</dbReference>
<comment type="similarity">
    <text evidence="2">Belongs to the GOSR1 family.</text>
</comment>
<dbReference type="EMBL" id="ML014263">
    <property type="protein sequence ID" value="RKO99711.1"/>
    <property type="molecule type" value="Genomic_DNA"/>
</dbReference>
<evidence type="ECO:0000313" key="10">
    <source>
        <dbReference type="EMBL" id="RKO99711.1"/>
    </source>
</evidence>
<dbReference type="GO" id="GO:0006906">
    <property type="term" value="P:vesicle fusion"/>
    <property type="evidence" value="ECO:0007669"/>
    <property type="project" value="TreeGrafter"/>
</dbReference>
<comment type="subcellular location">
    <subcellularLocation>
        <location evidence="1">Golgi apparatus membrane</location>
        <topology evidence="1">Single-pass type IV membrane protein</topology>
    </subcellularLocation>
</comment>
<dbReference type="AlphaFoldDB" id="A0A4P9X3W4"/>
<dbReference type="STRING" id="1555241.A0A4P9X3W4"/>
<evidence type="ECO:0000256" key="1">
    <source>
        <dbReference type="ARBA" id="ARBA00004409"/>
    </source>
</evidence>
<dbReference type="GO" id="GO:0000139">
    <property type="term" value="C:Golgi membrane"/>
    <property type="evidence" value="ECO:0007669"/>
    <property type="project" value="UniProtKB-SubCell"/>
</dbReference>
<dbReference type="PANTHER" id="PTHR21094">
    <property type="entry name" value="GOS-28 SNARE- RELATED"/>
    <property type="match status" value="1"/>
</dbReference>
<keyword evidence="11" id="KW-1185">Reference proteome</keyword>
<evidence type="ECO:0008006" key="12">
    <source>
        <dbReference type="Google" id="ProtNLM"/>
    </source>
</evidence>
<dbReference type="InterPro" id="IPR023601">
    <property type="entry name" value="Golgi_SNAP_su1"/>
</dbReference>
<evidence type="ECO:0000256" key="3">
    <source>
        <dbReference type="ARBA" id="ARBA00022448"/>
    </source>
</evidence>
<evidence type="ECO:0000313" key="11">
    <source>
        <dbReference type="Proteomes" id="UP000274922"/>
    </source>
</evidence>
<dbReference type="Pfam" id="PF12352">
    <property type="entry name" value="V-SNARE_C"/>
    <property type="match status" value="1"/>
</dbReference>
<sequence>SWEALRKQSRQLQNQIEDRLVGLSRLGASLGAGAAAGSAAAGGAGGEAATRAQLDAAEAQLDVLLAKFQTVVEAMPSCPDVRGAASTALQQTLRRHREILTHYHREFSGIKATNRAYRQRSDLLGAAAQGGFGLSGSSRHGGGSAGGDADSMLMNERGKIDHAHMLADMALEQAYDTRTQLQSQRDMLTSVGGRVAHVIQRFPLVQNVLSKISSKRQKDNIVLGSVIAICTMILLWLIF</sequence>
<dbReference type="OrthoDB" id="422156at2759"/>
<dbReference type="GO" id="GO:0005797">
    <property type="term" value="C:Golgi medial cisterna"/>
    <property type="evidence" value="ECO:0007669"/>
    <property type="project" value="TreeGrafter"/>
</dbReference>
<keyword evidence="6 9" id="KW-1133">Transmembrane helix</keyword>
<evidence type="ECO:0000256" key="5">
    <source>
        <dbReference type="ARBA" id="ARBA00022927"/>
    </source>
</evidence>
<dbReference type="PANTHER" id="PTHR21094:SF2">
    <property type="entry name" value="GOLGI SNAP RECEPTOR COMPLEX MEMBER 1"/>
    <property type="match status" value="1"/>
</dbReference>
<proteinExistence type="inferred from homology"/>
<dbReference type="GO" id="GO:0005801">
    <property type="term" value="C:cis-Golgi network"/>
    <property type="evidence" value="ECO:0007669"/>
    <property type="project" value="InterPro"/>
</dbReference>
<name>A0A4P9X3W4_9FUNG</name>
<dbReference type="GO" id="GO:0048219">
    <property type="term" value="P:inter-Golgi cisterna vesicle-mediated transport"/>
    <property type="evidence" value="ECO:0007669"/>
    <property type="project" value="TreeGrafter"/>
</dbReference>
<dbReference type="GO" id="GO:0031201">
    <property type="term" value="C:SNARE complex"/>
    <property type="evidence" value="ECO:0007669"/>
    <property type="project" value="TreeGrafter"/>
</dbReference>
<evidence type="ECO:0000256" key="2">
    <source>
        <dbReference type="ARBA" id="ARBA00008473"/>
    </source>
</evidence>
<organism evidence="10 11">
    <name type="scientific">Caulochytrium protostelioides</name>
    <dbReference type="NCBI Taxonomy" id="1555241"/>
    <lineage>
        <taxon>Eukaryota</taxon>
        <taxon>Fungi</taxon>
        <taxon>Fungi incertae sedis</taxon>
        <taxon>Chytridiomycota</taxon>
        <taxon>Chytridiomycota incertae sedis</taxon>
        <taxon>Chytridiomycetes</taxon>
        <taxon>Caulochytriales</taxon>
        <taxon>Caulochytriaceae</taxon>
        <taxon>Caulochytrium</taxon>
    </lineage>
</organism>
<keyword evidence="3" id="KW-0813">Transport</keyword>
<protein>
    <recommendedName>
        <fullName evidence="12">Golgi SNAP receptor complex member 1</fullName>
    </recommendedName>
</protein>
<feature type="non-terminal residue" evidence="10">
    <location>
        <position position="239"/>
    </location>
</feature>
<evidence type="ECO:0000256" key="6">
    <source>
        <dbReference type="ARBA" id="ARBA00022989"/>
    </source>
</evidence>
<keyword evidence="4 9" id="KW-0812">Transmembrane</keyword>
<evidence type="ECO:0000256" key="7">
    <source>
        <dbReference type="ARBA" id="ARBA00023034"/>
    </source>
</evidence>
<dbReference type="GO" id="GO:0005484">
    <property type="term" value="F:SNAP receptor activity"/>
    <property type="evidence" value="ECO:0007669"/>
    <property type="project" value="TreeGrafter"/>
</dbReference>
<dbReference type="GO" id="GO:0006888">
    <property type="term" value="P:endoplasmic reticulum to Golgi vesicle-mediated transport"/>
    <property type="evidence" value="ECO:0007669"/>
    <property type="project" value="InterPro"/>
</dbReference>